<evidence type="ECO:0000313" key="2">
    <source>
        <dbReference type="WBParaSite" id="PEQ_0001023301-mRNA-1"/>
    </source>
</evidence>
<accession>A0A914RV81</accession>
<dbReference type="SUPFAM" id="SSF143990">
    <property type="entry name" value="YbiA-like"/>
    <property type="match status" value="1"/>
</dbReference>
<organism evidence="1 2">
    <name type="scientific">Parascaris equorum</name>
    <name type="common">Equine roundworm</name>
    <dbReference type="NCBI Taxonomy" id="6256"/>
    <lineage>
        <taxon>Eukaryota</taxon>
        <taxon>Metazoa</taxon>
        <taxon>Ecdysozoa</taxon>
        <taxon>Nematoda</taxon>
        <taxon>Chromadorea</taxon>
        <taxon>Rhabditida</taxon>
        <taxon>Spirurina</taxon>
        <taxon>Ascaridomorpha</taxon>
        <taxon>Ascaridoidea</taxon>
        <taxon>Ascarididae</taxon>
        <taxon>Parascaris</taxon>
    </lineage>
</organism>
<dbReference type="Gene3D" id="1.10.357.40">
    <property type="entry name" value="YbiA-like"/>
    <property type="match status" value="1"/>
</dbReference>
<dbReference type="Proteomes" id="UP000887564">
    <property type="component" value="Unplaced"/>
</dbReference>
<keyword evidence="1" id="KW-1185">Reference proteome</keyword>
<evidence type="ECO:0000313" key="1">
    <source>
        <dbReference type="Proteomes" id="UP000887564"/>
    </source>
</evidence>
<dbReference type="AlphaFoldDB" id="A0A914RV81"/>
<dbReference type="WBParaSite" id="PEQ_0001023301-mRNA-1">
    <property type="protein sequence ID" value="PEQ_0001023301-mRNA-1"/>
    <property type="gene ID" value="PEQ_0001023301"/>
</dbReference>
<dbReference type="InterPro" id="IPR037238">
    <property type="entry name" value="YbiA-like_sf"/>
</dbReference>
<reference evidence="2" key="1">
    <citation type="submission" date="2022-11" db="UniProtKB">
        <authorList>
            <consortium name="WormBaseParasite"/>
        </authorList>
    </citation>
    <scope>IDENTIFICATION</scope>
</reference>
<sequence>SLHISNGIIVWLKITRNETLQQLLLSTGHAILIDTVEGDPSWVSEADEFELQHLLTKQYITPSNIIDWMTERVKSPSALSHIRVLFDYGNKTGLLLMELRAKLAASLTSQSRIPLVSALTSANELRTMISSHLICFTAESVFHPLYPAQIRLPGSADSLPSPTHYIAKQAIR</sequence>
<protein>
    <submittedName>
        <fullName evidence="2">Uncharacterized protein</fullName>
    </submittedName>
</protein>
<proteinExistence type="predicted"/>
<name>A0A914RV81_PAREQ</name>